<feature type="signal peptide" evidence="3">
    <location>
        <begin position="1"/>
        <end position="18"/>
    </location>
</feature>
<dbReference type="GO" id="GO:0005975">
    <property type="term" value="P:carbohydrate metabolic process"/>
    <property type="evidence" value="ECO:0007669"/>
    <property type="project" value="InterPro"/>
</dbReference>
<dbReference type="Proteomes" id="UP000053317">
    <property type="component" value="Unassembled WGS sequence"/>
</dbReference>
<reference evidence="5 6" key="2">
    <citation type="submission" date="2015-05" db="EMBL/GenBank/DDBJ databases">
        <authorList>
            <person name="Morales-Cruz A."/>
            <person name="Amrine K.C."/>
            <person name="Cantu D."/>
        </authorList>
    </citation>
    <scope>NUCLEOTIDE SEQUENCE [LARGE SCALE GENOMIC DNA]</scope>
    <source>
        <strain evidence="5">UCRPC4</strain>
    </source>
</reference>
<dbReference type="Pfam" id="PF00722">
    <property type="entry name" value="Glyco_hydro_16"/>
    <property type="match status" value="1"/>
</dbReference>
<dbReference type="PANTHER" id="PTHR38121:SF2">
    <property type="entry name" value="ACYLTRANSFERASE 3 DOMAIN-CONTAINING PROTEIN"/>
    <property type="match status" value="1"/>
</dbReference>
<organism evidence="5 6">
    <name type="scientific">Phaeomoniella chlamydospora</name>
    <name type="common">Phaeoacremonium chlamydosporum</name>
    <dbReference type="NCBI Taxonomy" id="158046"/>
    <lineage>
        <taxon>Eukaryota</taxon>
        <taxon>Fungi</taxon>
        <taxon>Dikarya</taxon>
        <taxon>Ascomycota</taxon>
        <taxon>Pezizomycotina</taxon>
        <taxon>Eurotiomycetes</taxon>
        <taxon>Chaetothyriomycetidae</taxon>
        <taxon>Phaeomoniellales</taxon>
        <taxon>Phaeomoniellaceae</taxon>
        <taxon>Phaeomoniella</taxon>
    </lineage>
</organism>
<comment type="caution">
    <text evidence="5">The sequence shown here is derived from an EMBL/GenBank/DDBJ whole genome shotgun (WGS) entry which is preliminary data.</text>
</comment>
<keyword evidence="2" id="KW-0472">Membrane</keyword>
<feature type="compositionally biased region" description="Polar residues" evidence="1">
    <location>
        <begin position="388"/>
        <end position="412"/>
    </location>
</feature>
<evidence type="ECO:0000256" key="3">
    <source>
        <dbReference type="SAM" id="SignalP"/>
    </source>
</evidence>
<feature type="transmembrane region" description="Helical" evidence="2">
    <location>
        <begin position="670"/>
        <end position="687"/>
    </location>
</feature>
<reference evidence="5 6" key="1">
    <citation type="submission" date="2015-05" db="EMBL/GenBank/DDBJ databases">
        <title>Distinctive expansion of gene families associated with plant cell wall degradation and secondary metabolism in the genomes of grapevine trunk pathogens.</title>
        <authorList>
            <person name="Lawrence D.P."/>
            <person name="Travadon R."/>
            <person name="Rolshausen P.E."/>
            <person name="Baumgartner K."/>
        </authorList>
    </citation>
    <scope>NUCLEOTIDE SEQUENCE [LARGE SCALE GENOMIC DNA]</scope>
    <source>
        <strain evidence="5">UCRPC4</strain>
    </source>
</reference>
<feature type="compositionally biased region" description="Polar residues" evidence="1">
    <location>
        <begin position="369"/>
        <end position="380"/>
    </location>
</feature>
<dbReference type="CDD" id="cd00413">
    <property type="entry name" value="Glyco_hydrolase_16"/>
    <property type="match status" value="1"/>
</dbReference>
<feature type="transmembrane region" description="Helical" evidence="2">
    <location>
        <begin position="918"/>
        <end position="939"/>
    </location>
</feature>
<gene>
    <name evidence="5" type="ORF">UCRPC4_g02308</name>
</gene>
<evidence type="ECO:0000313" key="5">
    <source>
        <dbReference type="EMBL" id="KKY24778.1"/>
    </source>
</evidence>
<dbReference type="InterPro" id="IPR000757">
    <property type="entry name" value="Beta-glucanase-like"/>
</dbReference>
<keyword evidence="2" id="KW-0812">Transmembrane</keyword>
<dbReference type="Gene3D" id="2.60.120.200">
    <property type="match status" value="1"/>
</dbReference>
<name>A0A0G2GMW9_PHACM</name>
<keyword evidence="5" id="KW-0378">Hydrolase</keyword>
<dbReference type="PANTHER" id="PTHR38121">
    <property type="entry name" value="GH16 DOMAIN-CONTAINING PROTEIN"/>
    <property type="match status" value="1"/>
</dbReference>
<feature type="transmembrane region" description="Helical" evidence="2">
    <location>
        <begin position="744"/>
        <end position="765"/>
    </location>
</feature>
<evidence type="ECO:0000313" key="6">
    <source>
        <dbReference type="Proteomes" id="UP000053317"/>
    </source>
</evidence>
<evidence type="ECO:0000256" key="2">
    <source>
        <dbReference type="SAM" id="Phobius"/>
    </source>
</evidence>
<feature type="domain" description="GH16" evidence="4">
    <location>
        <begin position="51"/>
        <end position="279"/>
    </location>
</feature>
<dbReference type="EMBL" id="LCWF01000056">
    <property type="protein sequence ID" value="KKY24778.1"/>
    <property type="molecule type" value="Genomic_DNA"/>
</dbReference>
<dbReference type="SUPFAM" id="SSF49899">
    <property type="entry name" value="Concanavalin A-like lectins/glucanases"/>
    <property type="match status" value="1"/>
</dbReference>
<feature type="transmembrane region" description="Helical" evidence="2">
    <location>
        <begin position="583"/>
        <end position="609"/>
    </location>
</feature>
<dbReference type="InterPro" id="IPR013320">
    <property type="entry name" value="ConA-like_dom_sf"/>
</dbReference>
<proteinExistence type="predicted"/>
<dbReference type="GO" id="GO:0004553">
    <property type="term" value="F:hydrolase activity, hydrolyzing O-glycosyl compounds"/>
    <property type="evidence" value="ECO:0007669"/>
    <property type="project" value="InterPro"/>
</dbReference>
<dbReference type="OrthoDB" id="25131at2759"/>
<accession>A0A0G2GMW9</accession>
<feature type="transmembrane region" description="Helical" evidence="2">
    <location>
        <begin position="945"/>
        <end position="968"/>
    </location>
</feature>
<keyword evidence="6" id="KW-1185">Reference proteome</keyword>
<feature type="region of interest" description="Disordered" evidence="1">
    <location>
        <begin position="366"/>
        <end position="475"/>
    </location>
</feature>
<keyword evidence="2" id="KW-1133">Transmembrane helix</keyword>
<feature type="transmembrane region" description="Helical" evidence="2">
    <location>
        <begin position="330"/>
        <end position="352"/>
    </location>
</feature>
<sequence>MGFGKLFAVLLLLRLSGAQNQATQDVQYCTCGFYDEAVDKVFTESSIVYFNETDGIPTDDFVVEEFEHRYDRGWNTMYREGASVDNVAIVNDTTARNLTSLQLTCNPSTPGHLVVGGSMRTARQDIFFGSFRASMRAPRHWYHGSALSMILDHNQTQRWNVDIMNTDNSSWAWVATLIKGSFADVWLGTNFSTLQNQSIDPWYYVEYRVDWTRDSIAYYIGGELVRNYTHRTNGTLPSTPAPIRFQHWSTGNEYSTQGPPLHDSPANIAWTRLFFNSSTMTKADHKAFNERCSPSNACRMDNIGLRGSTTYTKESLKPWKQKHPKKKIPWIALVIDIAFAALAVILTTKTVWRRLSWKKVRNSLPYAQKSESSTRSSLSDAGSDETTDSSNLSSTDGKKQASFSGTEISNIPSFEAPPVYSGTHTPAPQYRTPAASTRPSRRNSRDDLAIEPIIEGHASSPSGSLYHESRGGRSMPRMTTRYREDYQGATYAANPFVPPPPSELSTPAPEGLPNNPMTPGVSTPSLAAPMHGIPENVPPTSQTVPGGNNVQTKSSAVSEDKVAANVAATPAVAKVAPAKRVDYLAGFIAFSSLMVTLNHFMLTFCAAVIEPSVKPHYESEIWARKTIATYFLDPLWIGPFLMISTHFLVSNYLRTANLGNMAQKIVVRPFRLLTPVATIAFLEYFLMDTGAVNYLEYLPSVTWSPWPFTTIVENPGVYISELIQLAFLIPNAAPNITYNYCTGVLWTIPVQLQGAWQTLIALVMICQIKTPWKRAAFYTFCIVNHWYALSWGSYYYAGIALADLELTYKWTKWLHSHPWVYYPLLNFLIILAFGSFTIDMVTQWTGVNYAQVEYGWHPYADTGKTISQSGASTYPDYFIPRLNALLATVSMQTVVEINPSLQKALSAKFLQKLFPHIFTIYLIHGFIFWSIGSAAMISFFELRLPYWLCVLLTAIVCYGGLFLTLPLLTPPIEAVGKKFTMSLWEHGSEEPIPRKGTTWPFGKELLAREFKPTPVIRREGEQKDRAMEESFQTEMERQKGKTIFKEAEAAMEKTDHQRTTMF</sequence>
<feature type="transmembrane region" description="Helical" evidence="2">
    <location>
        <begin position="629"/>
        <end position="649"/>
    </location>
</feature>
<feature type="transmembrane region" description="Helical" evidence="2">
    <location>
        <begin position="819"/>
        <end position="838"/>
    </location>
</feature>
<feature type="chain" id="PRO_5002544751" evidence="3">
    <location>
        <begin position="19"/>
        <end position="1062"/>
    </location>
</feature>
<evidence type="ECO:0000256" key="1">
    <source>
        <dbReference type="SAM" id="MobiDB-lite"/>
    </source>
</evidence>
<feature type="transmembrane region" description="Helical" evidence="2">
    <location>
        <begin position="777"/>
        <end position="799"/>
    </location>
</feature>
<protein>
    <submittedName>
        <fullName evidence="5">Putative glycoside hydrolase family 16</fullName>
    </submittedName>
</protein>
<evidence type="ECO:0000259" key="4">
    <source>
        <dbReference type="PROSITE" id="PS51762"/>
    </source>
</evidence>
<keyword evidence="3" id="KW-0732">Signal</keyword>
<dbReference type="PROSITE" id="PS51762">
    <property type="entry name" value="GH16_2"/>
    <property type="match status" value="1"/>
</dbReference>
<dbReference type="AlphaFoldDB" id="A0A0G2GMW9"/>